<feature type="coiled-coil region" evidence="1">
    <location>
        <begin position="22"/>
        <end position="58"/>
    </location>
</feature>
<dbReference type="Proteomes" id="UP001162734">
    <property type="component" value="Chromosome"/>
</dbReference>
<evidence type="ECO:0000313" key="3">
    <source>
        <dbReference type="Proteomes" id="UP001162734"/>
    </source>
</evidence>
<name>A0ABM7X571_9BACT</name>
<keyword evidence="1" id="KW-0175">Coiled coil</keyword>
<gene>
    <name evidence="2" type="ORF">AMPC_00750</name>
</gene>
<dbReference type="RefSeq" id="WP_248343541.1">
    <property type="nucleotide sequence ID" value="NZ_AP025592.1"/>
</dbReference>
<sequence length="92" mass="9596">MSPAAAMACVEQLLGASLRQALPELEQVAAAAEDEVERANAQLILQMARELIRTLEADAAAFRAGGGQEPADGAPRCGFCWRGAGSRVSRVA</sequence>
<evidence type="ECO:0000256" key="1">
    <source>
        <dbReference type="SAM" id="Coils"/>
    </source>
</evidence>
<dbReference type="EMBL" id="AP025592">
    <property type="protein sequence ID" value="BDG06962.1"/>
    <property type="molecule type" value="Genomic_DNA"/>
</dbReference>
<protein>
    <submittedName>
        <fullName evidence="2">Uncharacterized protein</fullName>
    </submittedName>
</protein>
<organism evidence="2 3">
    <name type="scientific">Anaeromyxobacter paludicola</name>
    <dbReference type="NCBI Taxonomy" id="2918171"/>
    <lineage>
        <taxon>Bacteria</taxon>
        <taxon>Pseudomonadati</taxon>
        <taxon>Myxococcota</taxon>
        <taxon>Myxococcia</taxon>
        <taxon>Myxococcales</taxon>
        <taxon>Cystobacterineae</taxon>
        <taxon>Anaeromyxobacteraceae</taxon>
        <taxon>Anaeromyxobacter</taxon>
    </lineage>
</organism>
<keyword evidence="3" id="KW-1185">Reference proteome</keyword>
<evidence type="ECO:0000313" key="2">
    <source>
        <dbReference type="EMBL" id="BDG06962.1"/>
    </source>
</evidence>
<proteinExistence type="predicted"/>
<accession>A0ABM7X571</accession>
<reference evidence="3" key="1">
    <citation type="journal article" date="2022" name="Int. J. Syst. Evol. Microbiol.">
        <title>Anaeromyxobacter oryzae sp. nov., Anaeromyxobacter diazotrophicus sp. nov. and Anaeromyxobacter paludicola sp. nov., isolated from paddy soils.</title>
        <authorList>
            <person name="Itoh H."/>
            <person name="Xu Z."/>
            <person name="Mise K."/>
            <person name="Masuda Y."/>
            <person name="Ushijima N."/>
            <person name="Hayakawa C."/>
            <person name="Shiratori Y."/>
            <person name="Senoo K."/>
        </authorList>
    </citation>
    <scope>NUCLEOTIDE SEQUENCE [LARGE SCALE GENOMIC DNA]</scope>
    <source>
        <strain evidence="3">Red630</strain>
    </source>
</reference>